<name>A0AAV4CFL3_9GAST</name>
<evidence type="ECO:0000313" key="4">
    <source>
        <dbReference type="Proteomes" id="UP000735302"/>
    </source>
</evidence>
<organism evidence="3 4">
    <name type="scientific">Plakobranchus ocellatus</name>
    <dbReference type="NCBI Taxonomy" id="259542"/>
    <lineage>
        <taxon>Eukaryota</taxon>
        <taxon>Metazoa</taxon>
        <taxon>Spiralia</taxon>
        <taxon>Lophotrochozoa</taxon>
        <taxon>Mollusca</taxon>
        <taxon>Gastropoda</taxon>
        <taxon>Heterobranchia</taxon>
        <taxon>Euthyneura</taxon>
        <taxon>Panpulmonata</taxon>
        <taxon>Sacoglossa</taxon>
        <taxon>Placobranchoidea</taxon>
        <taxon>Plakobranchidae</taxon>
        <taxon>Plakobranchus</taxon>
    </lineage>
</organism>
<proteinExistence type="predicted"/>
<dbReference type="SUPFAM" id="SSF101898">
    <property type="entry name" value="NHL repeat"/>
    <property type="match status" value="1"/>
</dbReference>
<feature type="region of interest" description="Disordered" evidence="2">
    <location>
        <begin position="58"/>
        <end position="77"/>
    </location>
</feature>
<comment type="caution">
    <text evidence="3">The sequence shown here is derived from an EMBL/GenBank/DDBJ whole genome shotgun (WGS) entry which is preliminary data.</text>
</comment>
<gene>
    <name evidence="3" type="ORF">PoB_005812000</name>
</gene>
<evidence type="ECO:0000256" key="2">
    <source>
        <dbReference type="SAM" id="MobiDB-lite"/>
    </source>
</evidence>
<dbReference type="AlphaFoldDB" id="A0AAV4CFL3"/>
<reference evidence="3 4" key="1">
    <citation type="journal article" date="2021" name="Elife">
        <title>Chloroplast acquisition without the gene transfer in kleptoplastic sea slugs, Plakobranchus ocellatus.</title>
        <authorList>
            <person name="Maeda T."/>
            <person name="Takahashi S."/>
            <person name="Yoshida T."/>
            <person name="Shimamura S."/>
            <person name="Takaki Y."/>
            <person name="Nagai Y."/>
            <person name="Toyoda A."/>
            <person name="Suzuki Y."/>
            <person name="Arimoto A."/>
            <person name="Ishii H."/>
            <person name="Satoh N."/>
            <person name="Nishiyama T."/>
            <person name="Hasebe M."/>
            <person name="Maruyama T."/>
            <person name="Minagawa J."/>
            <person name="Obokata J."/>
            <person name="Shigenobu S."/>
        </authorList>
    </citation>
    <scope>NUCLEOTIDE SEQUENCE [LARGE SCALE GENOMIC DNA]</scope>
</reference>
<evidence type="ECO:0000313" key="3">
    <source>
        <dbReference type="EMBL" id="GFO31615.1"/>
    </source>
</evidence>
<feature type="coiled-coil region" evidence="1">
    <location>
        <begin position="133"/>
        <end position="160"/>
    </location>
</feature>
<protein>
    <submittedName>
        <fullName evidence="3">Uncharacterized protein</fullName>
    </submittedName>
</protein>
<dbReference type="EMBL" id="BLXT01006411">
    <property type="protein sequence ID" value="GFO31615.1"/>
    <property type="molecule type" value="Genomic_DNA"/>
</dbReference>
<evidence type="ECO:0000256" key="1">
    <source>
        <dbReference type="SAM" id="Coils"/>
    </source>
</evidence>
<keyword evidence="1" id="KW-0175">Coiled coil</keyword>
<sequence length="414" mass="45948">MSDRPTQRKEDYLDWLYENFSESAKSYTSAVKAALRSQTRENAAEIFERAIDVLSQEFPDPTSIDGQTTEDADGNRNKLNSLKSRISQMEKQLEEEQNKSWTFEWELESVRGEAQDRCSFMESQLNSSLKKNVRHLDTKISGLEKAVEALASEIKDSIQEESVAEVIPPLTALSALALSRPVENVRQRTNFSAAVTITADQHPPSIRDVKLLSGRRLLLADSGNDCCMLFDTQGHHLHTLECRSYPWRLAVLESSGTSHYIIAAVTLPDCPGIDILVVAGDNIKVKRIIETSKQYEAVAAVNNQTLAIGYWTGQGIDLIDLQGRVLRQICSSVHPWHMEITEGGDLVCSTLYNAIARVQVDTGAIAFNTSGVVILTDCLVLVNNLNGTGSADVGETLQLVDELQRMEKDRFMGN</sequence>
<keyword evidence="4" id="KW-1185">Reference proteome</keyword>
<dbReference type="Proteomes" id="UP000735302">
    <property type="component" value="Unassembled WGS sequence"/>
</dbReference>
<accession>A0AAV4CFL3</accession>